<proteinExistence type="inferred from homology"/>
<evidence type="ECO:0000313" key="5">
    <source>
        <dbReference type="EMBL" id="MFC3682920.1"/>
    </source>
</evidence>
<evidence type="ECO:0000259" key="4">
    <source>
        <dbReference type="Pfam" id="PF00881"/>
    </source>
</evidence>
<organism evidence="5 6">
    <name type="scientific">Hydrogenophaga luteola</name>
    <dbReference type="NCBI Taxonomy" id="1591122"/>
    <lineage>
        <taxon>Bacteria</taxon>
        <taxon>Pseudomonadati</taxon>
        <taxon>Pseudomonadota</taxon>
        <taxon>Betaproteobacteria</taxon>
        <taxon>Burkholderiales</taxon>
        <taxon>Comamonadaceae</taxon>
        <taxon>Hydrogenophaga</taxon>
    </lineage>
</organism>
<dbReference type="InterPro" id="IPR000415">
    <property type="entry name" value="Nitroreductase-like"/>
</dbReference>
<comment type="similarity">
    <text evidence="1">Belongs to the nitroreductase family.</text>
</comment>
<evidence type="ECO:0000256" key="3">
    <source>
        <dbReference type="ARBA" id="ARBA00023002"/>
    </source>
</evidence>
<dbReference type="RefSeq" id="WP_382171580.1">
    <property type="nucleotide sequence ID" value="NZ_JBHRXX010000002.1"/>
</dbReference>
<dbReference type="EMBL" id="JBHRXX010000002">
    <property type="protein sequence ID" value="MFC3682920.1"/>
    <property type="molecule type" value="Genomic_DNA"/>
</dbReference>
<evidence type="ECO:0000256" key="1">
    <source>
        <dbReference type="ARBA" id="ARBA00007118"/>
    </source>
</evidence>
<evidence type="ECO:0000256" key="2">
    <source>
        <dbReference type="ARBA" id="ARBA00022857"/>
    </source>
</evidence>
<gene>
    <name evidence="5" type="primary">nfsB</name>
    <name evidence="5" type="ORF">ACFOPI_04900</name>
</gene>
<feature type="domain" description="Nitroreductase" evidence="4">
    <location>
        <begin position="8"/>
        <end position="193"/>
    </location>
</feature>
<dbReference type="NCBIfam" id="NF008275">
    <property type="entry name" value="PRK11053.1"/>
    <property type="match status" value="1"/>
</dbReference>
<sequence>MNIAQLATQRHTTKAFDASRTLSVEHMAQIRSLLRYSASSVNSQPWHFLIAGSHEAKARVAKSTEVDFAYNTPKILNASHVVVFCARNDMDETHLHALLAQEQQDGRFANDAAREGQDKGRRFYTDLNRNGPKGLNTWMEKQVYLAMGTLLLGAQALSVNACPMEGFDSARLDEEFDLASLGLHSVALVALGYRSEDDFNGKLPKSRLPEAAVITSL</sequence>
<protein>
    <submittedName>
        <fullName evidence="5">Oxygen-insensitive NAD(P)H nitroreductase</fullName>
        <ecNumber evidence="5">1.5.1.34</ecNumber>
    </submittedName>
</protein>
<dbReference type="Gene3D" id="3.40.109.10">
    <property type="entry name" value="NADH Oxidase"/>
    <property type="match status" value="1"/>
</dbReference>
<keyword evidence="2" id="KW-0521">NADP</keyword>
<dbReference type="Proteomes" id="UP001595729">
    <property type="component" value="Unassembled WGS sequence"/>
</dbReference>
<evidence type="ECO:0000313" key="6">
    <source>
        <dbReference type="Proteomes" id="UP001595729"/>
    </source>
</evidence>
<dbReference type="InterPro" id="IPR029479">
    <property type="entry name" value="Nitroreductase"/>
</dbReference>
<reference evidence="6" key="1">
    <citation type="journal article" date="2019" name="Int. J. Syst. Evol. Microbiol.">
        <title>The Global Catalogue of Microorganisms (GCM) 10K type strain sequencing project: providing services to taxonomists for standard genome sequencing and annotation.</title>
        <authorList>
            <consortium name="The Broad Institute Genomics Platform"/>
            <consortium name="The Broad Institute Genome Sequencing Center for Infectious Disease"/>
            <person name="Wu L."/>
            <person name="Ma J."/>
        </authorList>
    </citation>
    <scope>NUCLEOTIDE SEQUENCE [LARGE SCALE GENOMIC DNA]</scope>
    <source>
        <strain evidence="6">KCTC 42501</strain>
    </source>
</reference>
<name>A0ABV7VZR6_9BURK</name>
<dbReference type="PANTHER" id="PTHR43673">
    <property type="entry name" value="NAD(P)H NITROREDUCTASE YDGI-RELATED"/>
    <property type="match status" value="1"/>
</dbReference>
<dbReference type="Pfam" id="PF00881">
    <property type="entry name" value="Nitroreductase"/>
    <property type="match status" value="1"/>
</dbReference>
<keyword evidence="3 5" id="KW-0560">Oxidoreductase</keyword>
<dbReference type="SUPFAM" id="SSF55469">
    <property type="entry name" value="FMN-dependent nitroreductase-like"/>
    <property type="match status" value="1"/>
</dbReference>
<dbReference type="PANTHER" id="PTHR43673:SF10">
    <property type="entry name" value="NADH DEHYDROGENASE_NAD(P)H NITROREDUCTASE XCC3605-RELATED"/>
    <property type="match status" value="1"/>
</dbReference>
<dbReference type="EC" id="1.5.1.34" evidence="5"/>
<comment type="caution">
    <text evidence="5">The sequence shown here is derived from an EMBL/GenBank/DDBJ whole genome shotgun (WGS) entry which is preliminary data.</text>
</comment>
<dbReference type="InterPro" id="IPR033878">
    <property type="entry name" value="NfsB-like"/>
</dbReference>
<accession>A0ABV7VZR6</accession>
<dbReference type="CDD" id="cd02149">
    <property type="entry name" value="NfsB-like"/>
    <property type="match status" value="1"/>
</dbReference>
<dbReference type="GO" id="GO:0004155">
    <property type="term" value="F:6,7-dihydropteridine reductase activity"/>
    <property type="evidence" value="ECO:0007669"/>
    <property type="project" value="UniProtKB-EC"/>
</dbReference>
<keyword evidence="6" id="KW-1185">Reference proteome</keyword>